<name>A0A0B9ADC5_BRELN</name>
<dbReference type="InterPro" id="IPR000182">
    <property type="entry name" value="GNAT_dom"/>
</dbReference>
<dbReference type="Proteomes" id="UP000031488">
    <property type="component" value="Unassembled WGS sequence"/>
</dbReference>
<dbReference type="PANTHER" id="PTHR43441:SF11">
    <property type="entry name" value="RIBOSOMAL-PROTEIN-SERINE ACETYLTRANSFERASE"/>
    <property type="match status" value="1"/>
</dbReference>
<dbReference type="GO" id="GO:1990189">
    <property type="term" value="F:protein N-terminal-serine acetyltransferase activity"/>
    <property type="evidence" value="ECO:0007669"/>
    <property type="project" value="TreeGrafter"/>
</dbReference>
<feature type="domain" description="N-acetyltransferase" evidence="1">
    <location>
        <begin position="20"/>
        <end position="165"/>
    </location>
</feature>
<keyword evidence="3" id="KW-1185">Reference proteome</keyword>
<gene>
    <name evidence="2" type="ORF">AE0388_0663</name>
</gene>
<dbReference type="PANTHER" id="PTHR43441">
    <property type="entry name" value="RIBOSOMAL-PROTEIN-SERINE ACETYLTRANSFERASE"/>
    <property type="match status" value="1"/>
</dbReference>
<protein>
    <submittedName>
        <fullName evidence="2">GCN5-related N-acetyltransferase</fullName>
    </submittedName>
</protein>
<dbReference type="AlphaFoldDB" id="A0A0B9ADC5"/>
<dbReference type="SUPFAM" id="SSF55729">
    <property type="entry name" value="Acyl-CoA N-acyltransferases (Nat)"/>
    <property type="match status" value="1"/>
</dbReference>
<evidence type="ECO:0000259" key="1">
    <source>
        <dbReference type="Pfam" id="PF13302"/>
    </source>
</evidence>
<proteinExistence type="predicted"/>
<reference evidence="2 3" key="1">
    <citation type="submission" date="2014-11" db="EMBL/GenBank/DDBJ databases">
        <title>Draft Genome Sequence of Brevibacterium linens AE038-8.</title>
        <authorList>
            <person name="Maizel D."/>
            <person name="Utturkar S.M."/>
            <person name="Brown S.D."/>
            <person name="Ferrero M."/>
            <person name="Rosen B.P."/>
        </authorList>
    </citation>
    <scope>NUCLEOTIDE SEQUENCE [LARGE SCALE GENOMIC DNA]</scope>
    <source>
        <strain evidence="2 3">AE038-8</strain>
    </source>
</reference>
<dbReference type="OrthoDB" id="3466127at2"/>
<dbReference type="GO" id="GO:0005737">
    <property type="term" value="C:cytoplasm"/>
    <property type="evidence" value="ECO:0007669"/>
    <property type="project" value="TreeGrafter"/>
</dbReference>
<dbReference type="GO" id="GO:0008999">
    <property type="term" value="F:protein-N-terminal-alanine acetyltransferase activity"/>
    <property type="evidence" value="ECO:0007669"/>
    <property type="project" value="TreeGrafter"/>
</dbReference>
<dbReference type="Gene3D" id="3.40.630.30">
    <property type="match status" value="1"/>
</dbReference>
<keyword evidence="2" id="KW-0808">Transferase</keyword>
<dbReference type="EMBL" id="JTJZ01000014">
    <property type="protein sequence ID" value="KHS53588.1"/>
    <property type="molecule type" value="Genomic_DNA"/>
</dbReference>
<dbReference type="InterPro" id="IPR051908">
    <property type="entry name" value="Ribosomal_N-acetyltransferase"/>
</dbReference>
<dbReference type="RefSeq" id="WP_039207099.1">
    <property type="nucleotide sequence ID" value="NZ_JTJZ01000014.1"/>
</dbReference>
<accession>A0A0B9ADC5</accession>
<dbReference type="PATRIC" id="fig|1703.6.peg.546"/>
<organism evidence="2 3">
    <name type="scientific">Brevibacterium linens</name>
    <dbReference type="NCBI Taxonomy" id="1703"/>
    <lineage>
        <taxon>Bacteria</taxon>
        <taxon>Bacillati</taxon>
        <taxon>Actinomycetota</taxon>
        <taxon>Actinomycetes</taxon>
        <taxon>Micrococcales</taxon>
        <taxon>Brevibacteriaceae</taxon>
        <taxon>Brevibacterium</taxon>
    </lineage>
</organism>
<dbReference type="Pfam" id="PF13302">
    <property type="entry name" value="Acetyltransf_3"/>
    <property type="match status" value="1"/>
</dbReference>
<comment type="caution">
    <text evidence="2">The sequence shown here is derived from an EMBL/GenBank/DDBJ whole genome shotgun (WGS) entry which is preliminary data.</text>
</comment>
<sequence>MDISEIWPPFALHLRSGDMELSPVREADIPELAEIAYGGVRKDGIETFLVDWDSGTDEQIARSLAQYHWSTRANFSVDDWTIEFTVRVDGLAVGVQGANGRRYPLTRTISTGSWLALSEQGRGYGTRMRRIIIETFIRHFGATRFDTAYFEGNHASQRVSEKLGYSPNGHRTRVGQNGTALKENHMTLSAHDWKLPDKELQVTGHDAVRNFLTITT</sequence>
<evidence type="ECO:0000313" key="3">
    <source>
        <dbReference type="Proteomes" id="UP000031488"/>
    </source>
</evidence>
<dbReference type="InterPro" id="IPR016181">
    <property type="entry name" value="Acyl_CoA_acyltransferase"/>
</dbReference>
<evidence type="ECO:0000313" key="2">
    <source>
        <dbReference type="EMBL" id="KHS53588.1"/>
    </source>
</evidence>